<keyword evidence="2" id="KW-1185">Reference proteome</keyword>
<name>A0A2S5TD00_9GAMM</name>
<accession>A0A2S5TD00</accession>
<dbReference type="AlphaFoldDB" id="A0A2S5TD00"/>
<dbReference type="Pfam" id="PF14337">
    <property type="entry name" value="Abi_alpha"/>
    <property type="match status" value="1"/>
</dbReference>
<dbReference type="Proteomes" id="UP000238220">
    <property type="component" value="Unassembled WGS sequence"/>
</dbReference>
<protein>
    <recommendedName>
        <fullName evidence="3">DUF4393 domain-containing protein</fullName>
    </recommendedName>
</protein>
<reference evidence="1 2" key="1">
    <citation type="submission" date="2018-02" db="EMBL/GenBank/DDBJ databases">
        <title>Genome sequencing of Solimonas sp. HR-BB.</title>
        <authorList>
            <person name="Lee Y."/>
            <person name="Jeon C.O."/>
        </authorList>
    </citation>
    <scope>NUCLEOTIDE SEQUENCE [LARGE SCALE GENOMIC DNA]</scope>
    <source>
        <strain evidence="1 2">HR-BB</strain>
    </source>
</reference>
<evidence type="ECO:0008006" key="3">
    <source>
        <dbReference type="Google" id="ProtNLM"/>
    </source>
</evidence>
<organism evidence="1 2">
    <name type="scientific">Solimonas fluminis</name>
    <dbReference type="NCBI Taxonomy" id="2086571"/>
    <lineage>
        <taxon>Bacteria</taxon>
        <taxon>Pseudomonadati</taxon>
        <taxon>Pseudomonadota</taxon>
        <taxon>Gammaproteobacteria</taxon>
        <taxon>Nevskiales</taxon>
        <taxon>Nevskiaceae</taxon>
        <taxon>Solimonas</taxon>
    </lineage>
</organism>
<comment type="caution">
    <text evidence="1">The sequence shown here is derived from an EMBL/GenBank/DDBJ whole genome shotgun (WGS) entry which is preliminary data.</text>
</comment>
<dbReference type="Gene3D" id="3.30.110.190">
    <property type="match status" value="1"/>
</dbReference>
<sequence length="240" mass="25976">MGDNGAGRKVAGLLRRLPGADFASERLQAVERGLLQQLKRRMDRLEPPSSVSVLAVAMRSVADRSAAGPGGGISLQDLLHRSSEQGHDEAKAEYFGWVTSQLLPDQARILSAMSDGSTYPLIHVLAGSRIGLTAEPVVEWISSIGRNAGVQWNDVTPVYLGQLRALGLVETGPEDLSRRVQYEMLETEQVVRDGIARLHKGGLKGHIVRRVLMLSALGRAFWEDGRVSEDVSESFAGLVG</sequence>
<dbReference type="InterPro" id="IPR025506">
    <property type="entry name" value="Abi_alpha"/>
</dbReference>
<evidence type="ECO:0000313" key="1">
    <source>
        <dbReference type="EMBL" id="PPE72879.1"/>
    </source>
</evidence>
<gene>
    <name evidence="1" type="ORF">C3942_15755</name>
</gene>
<evidence type="ECO:0000313" key="2">
    <source>
        <dbReference type="Proteomes" id="UP000238220"/>
    </source>
</evidence>
<proteinExistence type="predicted"/>
<dbReference type="EMBL" id="PSNW01000009">
    <property type="protein sequence ID" value="PPE72879.1"/>
    <property type="molecule type" value="Genomic_DNA"/>
</dbReference>